<dbReference type="AlphaFoldDB" id="A0A162PQB8"/>
<evidence type="ECO:0000256" key="2">
    <source>
        <dbReference type="SAM" id="Phobius"/>
    </source>
</evidence>
<feature type="region of interest" description="Disordered" evidence="1">
    <location>
        <begin position="93"/>
        <end position="156"/>
    </location>
</feature>
<name>A0A162PQB8_PHYB8</name>
<dbReference type="EMBL" id="KV440984">
    <property type="protein sequence ID" value="OAD71936.1"/>
    <property type="molecule type" value="Genomic_DNA"/>
</dbReference>
<keyword evidence="2" id="KW-0812">Transmembrane</keyword>
<dbReference type="GeneID" id="28992660"/>
<dbReference type="InParanoid" id="A0A162PQB8"/>
<evidence type="ECO:0000256" key="1">
    <source>
        <dbReference type="SAM" id="MobiDB-lite"/>
    </source>
</evidence>
<keyword evidence="4" id="KW-1185">Reference proteome</keyword>
<keyword evidence="2" id="KW-1133">Transmembrane helix</keyword>
<organism evidence="3 4">
    <name type="scientific">Phycomyces blakesleeanus (strain ATCC 8743b / DSM 1359 / FGSC 10004 / NBRC 33097 / NRRL 1555)</name>
    <dbReference type="NCBI Taxonomy" id="763407"/>
    <lineage>
        <taxon>Eukaryota</taxon>
        <taxon>Fungi</taxon>
        <taxon>Fungi incertae sedis</taxon>
        <taxon>Mucoromycota</taxon>
        <taxon>Mucoromycotina</taxon>
        <taxon>Mucoromycetes</taxon>
        <taxon>Mucorales</taxon>
        <taxon>Phycomycetaceae</taxon>
        <taxon>Phycomyces</taxon>
    </lineage>
</organism>
<gene>
    <name evidence="3" type="ORF">PHYBLDRAFT_146921</name>
</gene>
<dbReference type="Proteomes" id="UP000077315">
    <property type="component" value="Unassembled WGS sequence"/>
</dbReference>
<dbReference type="OrthoDB" id="2382535at2759"/>
<protein>
    <submittedName>
        <fullName evidence="3">Uncharacterized protein</fullName>
    </submittedName>
</protein>
<dbReference type="RefSeq" id="XP_018289976.1">
    <property type="nucleotide sequence ID" value="XM_018431754.1"/>
</dbReference>
<reference evidence="4" key="1">
    <citation type="submission" date="2015-06" db="EMBL/GenBank/DDBJ databases">
        <title>Expansion of signal transduction pathways in fungi by whole-genome duplication.</title>
        <authorList>
            <consortium name="DOE Joint Genome Institute"/>
            <person name="Corrochano L.M."/>
            <person name="Kuo A."/>
            <person name="Marcet-Houben M."/>
            <person name="Polaino S."/>
            <person name="Salamov A."/>
            <person name="Villalobos J.M."/>
            <person name="Alvarez M.I."/>
            <person name="Avalos J."/>
            <person name="Benito E.P."/>
            <person name="Benoit I."/>
            <person name="Burger G."/>
            <person name="Camino L.P."/>
            <person name="Canovas D."/>
            <person name="Cerda-Olmedo E."/>
            <person name="Cheng J.-F."/>
            <person name="Dominguez A."/>
            <person name="Elias M."/>
            <person name="Eslava A.P."/>
            <person name="Glaser F."/>
            <person name="Grimwood J."/>
            <person name="Gutierrez G."/>
            <person name="Heitman J."/>
            <person name="Henrissat B."/>
            <person name="Iturriaga E.A."/>
            <person name="Lang B.F."/>
            <person name="Lavin J.L."/>
            <person name="Lee S."/>
            <person name="Li W."/>
            <person name="Lindquist E."/>
            <person name="Lopez-Garcia S."/>
            <person name="Luque E.M."/>
            <person name="Marcos A.T."/>
            <person name="Martin J."/>
            <person name="McCluskey K."/>
            <person name="Medina H.R."/>
            <person name="Miralles-Duran A."/>
            <person name="Miyazaki A."/>
            <person name="Munoz-Torres E."/>
            <person name="Oguiza J.A."/>
            <person name="Ohm R."/>
            <person name="Olmedo M."/>
            <person name="Orejas M."/>
            <person name="Ortiz-Castellanos L."/>
            <person name="Pisabarro A.G."/>
            <person name="Rodriguez-Romero J."/>
            <person name="Ruiz-Herrera J."/>
            <person name="Ruiz-Vazquez R."/>
            <person name="Sanz C."/>
            <person name="Schackwitz W."/>
            <person name="Schmutz J."/>
            <person name="Shahriari M."/>
            <person name="Shelest E."/>
            <person name="Silva-Franco F."/>
            <person name="Soanes D."/>
            <person name="Syed K."/>
            <person name="Tagua V.G."/>
            <person name="Talbot N.J."/>
            <person name="Thon M."/>
            <person name="De vries R.P."/>
            <person name="Wiebenga A."/>
            <person name="Yadav J.S."/>
            <person name="Braun E.L."/>
            <person name="Baker S."/>
            <person name="Garre V."/>
            <person name="Horwitz B."/>
            <person name="Torres-Martinez S."/>
            <person name="Idnurm A."/>
            <person name="Herrera-Estrella A."/>
            <person name="Gabaldon T."/>
            <person name="Grigoriev I.V."/>
        </authorList>
    </citation>
    <scope>NUCLEOTIDE SEQUENCE [LARGE SCALE GENOMIC DNA]</scope>
    <source>
        <strain evidence="4">NRRL 1555(-)</strain>
    </source>
</reference>
<dbReference type="STRING" id="763407.A0A162PQB8"/>
<sequence>MSDTTTTKNTGFRKICHDLESNQVQRLAMSWCPVPKSQSAQLVVRRFIVMCRPGYERLTSTCHNKRARYEDLERSERNVSVQRNLMDIDFETTSNQQTGPMEAMGGQTSSPVWEGAPISDNEIAFSNESNGKSSDGDENDNDEKSNGNEESEDNEENIVEIEVKEFNNKDLFATPNMPENPVHRFIATFVVMFASCYVVNKGAVILIKFINKLLSIYKQDFQLPVRLSGLQSITGFSAMTKEIKRFVVCQNCHKVYEESVSAPLNCDFVKLGAHTTCNCKLMVQSLSGDLVAKKSYVYQSLTHALKILFLRPNFEQKIMHWNQEFKITDTLCDVYDGEA</sequence>
<proteinExistence type="predicted"/>
<accession>A0A162PQB8</accession>
<dbReference type="VEuPathDB" id="FungiDB:PHYBLDRAFT_146921"/>
<keyword evidence="2" id="KW-0472">Membrane</keyword>
<evidence type="ECO:0000313" key="4">
    <source>
        <dbReference type="Proteomes" id="UP000077315"/>
    </source>
</evidence>
<evidence type="ECO:0000313" key="3">
    <source>
        <dbReference type="EMBL" id="OAD71936.1"/>
    </source>
</evidence>
<feature type="transmembrane region" description="Helical" evidence="2">
    <location>
        <begin position="185"/>
        <end position="210"/>
    </location>
</feature>